<evidence type="ECO:0000259" key="9">
    <source>
        <dbReference type="PROSITE" id="PS50166"/>
    </source>
</evidence>
<dbReference type="SMART" id="SM00913">
    <property type="entry name" value="IBN_N"/>
    <property type="match status" value="1"/>
</dbReference>
<feature type="region of interest" description="Disordered" evidence="8">
    <location>
        <begin position="877"/>
        <end position="906"/>
    </location>
</feature>
<name>A0A7M7P1S1_STRPU</name>
<evidence type="ECO:0000256" key="2">
    <source>
        <dbReference type="ARBA" id="ARBA00004496"/>
    </source>
</evidence>
<dbReference type="InterPro" id="IPR001494">
    <property type="entry name" value="Importin-beta_N"/>
</dbReference>
<dbReference type="GO" id="GO:0006886">
    <property type="term" value="P:intracellular protein transport"/>
    <property type="evidence" value="ECO:0007669"/>
    <property type="project" value="InterPro"/>
</dbReference>
<dbReference type="Proteomes" id="UP000007110">
    <property type="component" value="Unassembled WGS sequence"/>
</dbReference>
<evidence type="ECO:0000256" key="8">
    <source>
        <dbReference type="SAM" id="MobiDB-lite"/>
    </source>
</evidence>
<dbReference type="InterPro" id="IPR058669">
    <property type="entry name" value="TPR_IPO7/11-like"/>
</dbReference>
<reference evidence="11" key="1">
    <citation type="submission" date="2015-02" db="EMBL/GenBank/DDBJ databases">
        <title>Genome sequencing for Strongylocentrotus purpuratus.</title>
        <authorList>
            <person name="Murali S."/>
            <person name="Liu Y."/>
            <person name="Vee V."/>
            <person name="English A."/>
            <person name="Wang M."/>
            <person name="Skinner E."/>
            <person name="Han Y."/>
            <person name="Muzny D.M."/>
            <person name="Worley K.C."/>
            <person name="Gibbs R.A."/>
        </authorList>
    </citation>
    <scope>NUCLEOTIDE SEQUENCE</scope>
</reference>
<evidence type="ECO:0000256" key="7">
    <source>
        <dbReference type="ARBA" id="ARBA00023242"/>
    </source>
</evidence>
<dbReference type="InterPro" id="IPR016024">
    <property type="entry name" value="ARM-type_fold"/>
</dbReference>
<dbReference type="SUPFAM" id="SSF48371">
    <property type="entry name" value="ARM repeat"/>
    <property type="match status" value="1"/>
</dbReference>
<keyword evidence="5" id="KW-0963">Cytoplasm</keyword>
<keyword evidence="4" id="KW-0813">Transport</keyword>
<comment type="similarity">
    <text evidence="3">Belongs to the importin beta family.</text>
</comment>
<feature type="domain" description="Importin N-terminal" evidence="9">
    <location>
        <begin position="22"/>
        <end position="102"/>
    </location>
</feature>
<proteinExistence type="inferred from homology"/>
<dbReference type="RefSeq" id="XP_030844944.1">
    <property type="nucleotide sequence ID" value="XM_030989084.1"/>
</dbReference>
<dbReference type="FunFam" id="1.25.10.10:FF:000053">
    <property type="entry name" value="Importin 7"/>
    <property type="match status" value="1"/>
</dbReference>
<evidence type="ECO:0000313" key="10">
    <source>
        <dbReference type="EnsemblMetazoa" id="XP_030844944"/>
    </source>
</evidence>
<dbReference type="PANTHER" id="PTHR10997">
    <property type="entry name" value="IMPORTIN-7, 8, 11"/>
    <property type="match status" value="1"/>
</dbReference>
<feature type="compositionally biased region" description="Acidic residues" evidence="8">
    <location>
        <begin position="880"/>
        <end position="906"/>
    </location>
</feature>
<keyword evidence="7" id="KW-0539">Nucleus</keyword>
<dbReference type="GO" id="GO:0031267">
    <property type="term" value="F:small GTPase binding"/>
    <property type="evidence" value="ECO:0007669"/>
    <property type="project" value="InterPro"/>
</dbReference>
<evidence type="ECO:0000256" key="3">
    <source>
        <dbReference type="ARBA" id="ARBA00007991"/>
    </source>
</evidence>
<evidence type="ECO:0000256" key="1">
    <source>
        <dbReference type="ARBA" id="ARBA00004123"/>
    </source>
</evidence>
<accession>A0A7M7P1S1</accession>
<dbReference type="PROSITE" id="PS50166">
    <property type="entry name" value="IMPORTIN_B_NT"/>
    <property type="match status" value="1"/>
</dbReference>
<keyword evidence="6" id="KW-0653">Protein transport</keyword>
<keyword evidence="11" id="KW-1185">Reference proteome</keyword>
<sequence length="1034" mass="118411">MDPQKLVEILQGTIHPELRETAEKQLDEVHKIIGFTPTLLCSVMEESHPFPVRQAGVIYLKNMVTQFWQQREMETPLEPIPFSIHENDKNFIRDNIIKAIISLPELLRVQLCVCLSTMLKQDYPGKWDGVVGSIVQYISSDDPSVWFGGFLAVYQLVKNYEFKQPEDRGPLKEAMKCILPWMSQRCGQCLPDASEPSVLLQKLILKIFYALIQYNLPQDLVSREVFTQWMGLITAILEQPIPPSSLEVDIDDRPELPWWKAKKWSLHILSRVFERYGSPGNVTKEYVKFSDWYLKSFSVSVLTNVLRILEQYRQKNYLAPRVMQLALNYLNTAVSHGLSWKVIKPHIDTMIQDVLFPLMCYTDEDDELWRDDPYEYIRLKFDVFEDFISPVTAAQTVLHSSASKRKEVLSKTMGFCLQVITEPTVDPRKKDGALHMIGTLAEILLKKKIYKDQMEQMLVSHIFPEFQSPHGYMRARANWVVHSFSEVKYRSEPNLIQALDLTRQCLVRDSDMPVRVESAFALQMLISSHDKGKELMQPHVKEVIEALLVVIRETENDDLTNVMQKLICTYGDEIIPIAVDITTHLADTFSNVINSDDATDDKAITAMGILNTIETILNVVEDKEEIVLELEKKILQVVGVVLRNHVIDFYEEVFSLIFSMTCTHVSPPLWEVFYYLFETFAADGFDFFVEMMPALHNYVTTDPTAFVSQPKHLQIVYEMCKKVLTEETDEDAQSHAAKLLEVVLIQYKGQIDDVVPLFVELALARLTREVKTTELRQMCLQVVISALYYNPLKLLELLDKVTIPNTNEAVTVQFIKQWLKDTDCFLGLHDRKMCVLGMCMLLSLPNRPPVVTELANEFLPSLLLLFKGLKRAYECRANAEEEDSDEEEDDSDFEEDELESDEDEIDEDGAEYLERLEKAAADRNDDDDDDVYEETALEGYNTILDDDEDADDEYVVFKTIMQGIQANDNTWYNALTNQLTSEQQQELNDVVILADQRKAAAESKKIELAGGYKFANATVPASFNFGSGGGNIGS</sequence>
<organism evidence="10 11">
    <name type="scientific">Strongylocentrotus purpuratus</name>
    <name type="common">Purple sea urchin</name>
    <dbReference type="NCBI Taxonomy" id="7668"/>
    <lineage>
        <taxon>Eukaryota</taxon>
        <taxon>Metazoa</taxon>
        <taxon>Echinodermata</taxon>
        <taxon>Eleutherozoa</taxon>
        <taxon>Echinozoa</taxon>
        <taxon>Echinoidea</taxon>
        <taxon>Euechinoidea</taxon>
        <taxon>Echinacea</taxon>
        <taxon>Camarodonta</taxon>
        <taxon>Echinidea</taxon>
        <taxon>Strongylocentrotidae</taxon>
        <taxon>Strongylocentrotus</taxon>
    </lineage>
</organism>
<dbReference type="Pfam" id="PF03810">
    <property type="entry name" value="IBN_N"/>
    <property type="match status" value="1"/>
</dbReference>
<evidence type="ECO:0000256" key="4">
    <source>
        <dbReference type="ARBA" id="ARBA00022448"/>
    </source>
</evidence>
<evidence type="ECO:0000313" key="11">
    <source>
        <dbReference type="Proteomes" id="UP000007110"/>
    </source>
</evidence>
<protein>
    <recommendedName>
        <fullName evidence="9">Importin N-terminal domain-containing protein</fullName>
    </recommendedName>
</protein>
<dbReference type="EnsemblMetazoa" id="XM_030989084">
    <property type="protein sequence ID" value="XP_030844944"/>
    <property type="gene ID" value="LOC586884"/>
</dbReference>
<dbReference type="Gene3D" id="1.25.10.10">
    <property type="entry name" value="Leucine-rich Repeat Variant"/>
    <property type="match status" value="1"/>
</dbReference>
<dbReference type="AlphaFoldDB" id="A0A7M7P1S1"/>
<dbReference type="Pfam" id="PF25758">
    <property type="entry name" value="TPR_IPO11"/>
    <property type="match status" value="1"/>
</dbReference>
<dbReference type="GO" id="GO:0005634">
    <property type="term" value="C:nucleus"/>
    <property type="evidence" value="ECO:0007669"/>
    <property type="project" value="UniProtKB-SubCell"/>
</dbReference>
<evidence type="ECO:0000256" key="6">
    <source>
        <dbReference type="ARBA" id="ARBA00022927"/>
    </source>
</evidence>
<dbReference type="PANTHER" id="PTHR10997:SF18">
    <property type="entry name" value="D-IMPORTIN 7_RANBP7"/>
    <property type="match status" value="1"/>
</dbReference>
<dbReference type="GeneID" id="586884"/>
<dbReference type="GO" id="GO:0005737">
    <property type="term" value="C:cytoplasm"/>
    <property type="evidence" value="ECO:0007669"/>
    <property type="project" value="UniProtKB-SubCell"/>
</dbReference>
<dbReference type="InterPro" id="IPR011989">
    <property type="entry name" value="ARM-like"/>
</dbReference>
<reference evidence="10" key="2">
    <citation type="submission" date="2021-01" db="UniProtKB">
        <authorList>
            <consortium name="EnsemblMetazoa"/>
        </authorList>
    </citation>
    <scope>IDENTIFICATION</scope>
</reference>
<evidence type="ECO:0000256" key="5">
    <source>
        <dbReference type="ARBA" id="ARBA00022490"/>
    </source>
</evidence>
<comment type="subcellular location">
    <subcellularLocation>
        <location evidence="2">Cytoplasm</location>
    </subcellularLocation>
    <subcellularLocation>
        <location evidence="1">Nucleus</location>
    </subcellularLocation>
</comment>